<dbReference type="Gene3D" id="3.40.50.300">
    <property type="entry name" value="P-loop containing nucleotide triphosphate hydrolases"/>
    <property type="match status" value="1"/>
</dbReference>
<sequence length="260" mass="28327">MSLLKLDKLIKDFGGLRAVDEVTFEVEAGDVFGLIGPNGAGKTTVFNLITGNYEPNGGDVIFDGTRINGLAPNKIVSLGVARTFQTIRLFKSLSALENVLSGAHCRMTSGSIAAMLKTPFQRREEKEALKLALTELDFVGLGDQAETRADGLSYGNQRLLEIARALATKPKLLILDEPAGGMNEQETDALIEIIARIKARGITVLLIEHDMSLVMQACEKLVVIEYGRKIAEGLPEEIKVNKKVIEAYLGTEDEEDETCF</sequence>
<reference evidence="5 6" key="1">
    <citation type="submission" date="2021-02" db="EMBL/GenBank/DDBJ databases">
        <title>Complete genome of Desulfoluna sp. strain ASN36.</title>
        <authorList>
            <person name="Takahashi A."/>
            <person name="Kojima H."/>
            <person name="Fukui M."/>
        </authorList>
    </citation>
    <scope>NUCLEOTIDE SEQUENCE [LARGE SCALE GENOMIC DNA]</scope>
    <source>
        <strain evidence="5 6">ASN36</strain>
    </source>
</reference>
<proteinExistence type="predicted"/>
<dbReference type="GO" id="GO:0005524">
    <property type="term" value="F:ATP binding"/>
    <property type="evidence" value="ECO:0007669"/>
    <property type="project" value="UniProtKB-KW"/>
</dbReference>
<dbReference type="PROSITE" id="PS00211">
    <property type="entry name" value="ABC_TRANSPORTER_1"/>
    <property type="match status" value="1"/>
</dbReference>
<accession>A0ABM7PNE9</accession>
<name>A0ABM7PNE9_9BACT</name>
<keyword evidence="2" id="KW-0547">Nucleotide-binding</keyword>
<dbReference type="InterPro" id="IPR032823">
    <property type="entry name" value="BCA_ABC_TP_C"/>
</dbReference>
<dbReference type="SUPFAM" id="SSF52540">
    <property type="entry name" value="P-loop containing nucleoside triphosphate hydrolases"/>
    <property type="match status" value="1"/>
</dbReference>
<dbReference type="InterPro" id="IPR003593">
    <property type="entry name" value="AAA+_ATPase"/>
</dbReference>
<dbReference type="Pfam" id="PF00005">
    <property type="entry name" value="ABC_tran"/>
    <property type="match status" value="1"/>
</dbReference>
<evidence type="ECO:0000256" key="3">
    <source>
        <dbReference type="ARBA" id="ARBA00022840"/>
    </source>
</evidence>
<keyword evidence="1" id="KW-0813">Transport</keyword>
<dbReference type="PROSITE" id="PS50893">
    <property type="entry name" value="ABC_TRANSPORTER_2"/>
    <property type="match status" value="1"/>
</dbReference>
<dbReference type="Pfam" id="PF12399">
    <property type="entry name" value="BCA_ABC_TP_C"/>
    <property type="match status" value="1"/>
</dbReference>
<evidence type="ECO:0000313" key="5">
    <source>
        <dbReference type="EMBL" id="BCS98624.1"/>
    </source>
</evidence>
<keyword evidence="6" id="KW-1185">Reference proteome</keyword>
<dbReference type="RefSeq" id="WP_236890008.1">
    <property type="nucleotide sequence ID" value="NZ_AP024488.1"/>
</dbReference>
<dbReference type="PANTHER" id="PTHR45772">
    <property type="entry name" value="CONSERVED COMPONENT OF ABC TRANSPORTER FOR NATURAL AMINO ACIDS-RELATED"/>
    <property type="match status" value="1"/>
</dbReference>
<feature type="domain" description="ABC transporter" evidence="4">
    <location>
        <begin position="4"/>
        <end position="251"/>
    </location>
</feature>
<protein>
    <submittedName>
        <fullName evidence="5">ABC transporter ATP-binding protein</fullName>
    </submittedName>
</protein>
<dbReference type="SMART" id="SM00382">
    <property type="entry name" value="AAA"/>
    <property type="match status" value="1"/>
</dbReference>
<organism evidence="5 6">
    <name type="scientific">Desulfoluna limicola</name>
    <dbReference type="NCBI Taxonomy" id="2810562"/>
    <lineage>
        <taxon>Bacteria</taxon>
        <taxon>Pseudomonadati</taxon>
        <taxon>Thermodesulfobacteriota</taxon>
        <taxon>Desulfobacteria</taxon>
        <taxon>Desulfobacterales</taxon>
        <taxon>Desulfolunaceae</taxon>
        <taxon>Desulfoluna</taxon>
    </lineage>
</organism>
<dbReference type="InterPro" id="IPR027417">
    <property type="entry name" value="P-loop_NTPase"/>
</dbReference>
<dbReference type="CDD" id="cd03219">
    <property type="entry name" value="ABC_Mj1267_LivG_branched"/>
    <property type="match status" value="1"/>
</dbReference>
<keyword evidence="3 5" id="KW-0067">ATP-binding</keyword>
<dbReference type="InterPro" id="IPR051120">
    <property type="entry name" value="ABC_AA/LPS_Transport"/>
</dbReference>
<evidence type="ECO:0000259" key="4">
    <source>
        <dbReference type="PROSITE" id="PS50893"/>
    </source>
</evidence>
<evidence type="ECO:0000256" key="2">
    <source>
        <dbReference type="ARBA" id="ARBA00022741"/>
    </source>
</evidence>
<dbReference type="InterPro" id="IPR003439">
    <property type="entry name" value="ABC_transporter-like_ATP-bd"/>
</dbReference>
<evidence type="ECO:0000313" key="6">
    <source>
        <dbReference type="Proteomes" id="UP001320148"/>
    </source>
</evidence>
<dbReference type="Proteomes" id="UP001320148">
    <property type="component" value="Chromosome"/>
</dbReference>
<evidence type="ECO:0000256" key="1">
    <source>
        <dbReference type="ARBA" id="ARBA00022448"/>
    </source>
</evidence>
<dbReference type="InterPro" id="IPR017871">
    <property type="entry name" value="ABC_transporter-like_CS"/>
</dbReference>
<dbReference type="EMBL" id="AP024488">
    <property type="protein sequence ID" value="BCS98624.1"/>
    <property type="molecule type" value="Genomic_DNA"/>
</dbReference>
<dbReference type="PANTHER" id="PTHR45772:SF7">
    <property type="entry name" value="AMINO ACID ABC TRANSPORTER ATP-BINDING PROTEIN"/>
    <property type="match status" value="1"/>
</dbReference>
<gene>
    <name evidence="5" type="ORF">DSLASN_42560</name>
</gene>